<proteinExistence type="predicted"/>
<protein>
    <submittedName>
        <fullName evidence="1">Uncharacterized protein</fullName>
    </submittedName>
</protein>
<organism evidence="1">
    <name type="scientific">hydrothermal vent metagenome</name>
    <dbReference type="NCBI Taxonomy" id="652676"/>
    <lineage>
        <taxon>unclassified sequences</taxon>
        <taxon>metagenomes</taxon>
        <taxon>ecological metagenomes</taxon>
    </lineage>
</organism>
<sequence>MVNSNLGCFGHYDFDHITYFARKRFIDGYSTIDLLGQARSETEREEIALVCMLDIEDKFVFNIQLDCRYADDCKVTNCRDKLKKLIETELKHTNNILHSSAPEKQ</sequence>
<reference evidence="1" key="1">
    <citation type="submission" date="2018-06" db="EMBL/GenBank/DDBJ databases">
        <authorList>
            <person name="Zhirakovskaya E."/>
        </authorList>
    </citation>
    <scope>NUCLEOTIDE SEQUENCE</scope>
</reference>
<accession>A0A3B0ZX74</accession>
<dbReference type="EMBL" id="UOFT01000034">
    <property type="protein sequence ID" value="VAW93840.1"/>
    <property type="molecule type" value="Genomic_DNA"/>
</dbReference>
<gene>
    <name evidence="1" type="ORF">MNBD_GAMMA23-756</name>
</gene>
<dbReference type="AlphaFoldDB" id="A0A3B0ZX74"/>
<name>A0A3B0ZX74_9ZZZZ</name>
<evidence type="ECO:0000313" key="1">
    <source>
        <dbReference type="EMBL" id="VAW93840.1"/>
    </source>
</evidence>